<evidence type="ECO:0000256" key="5">
    <source>
        <dbReference type="ARBA" id="ARBA00022833"/>
    </source>
</evidence>
<dbReference type="GO" id="GO:0008270">
    <property type="term" value="F:zinc ion binding"/>
    <property type="evidence" value="ECO:0007669"/>
    <property type="project" value="UniProtKB-UniRule"/>
</dbReference>
<sequence>MYQLARGDTFARVAQRIAAADGVFLGIQSTRAISNAFYSYLKSSVATCVHRSLLPVGARLRLRSAASENRCGSVPGFACAAHLPVQPADCVDCRAALLHYRQTCRAQLRVAMRTRSIRSLTIMTDTPHLIHITPETHGVELDLVYATDRNFTGKAIYKDAHALLLAPAEARLRKAVELAESAGMKLRIFDAYRPPQAQKVLWDFLPDPTYIAELGRGSNHSRGTALDLTLIDSNGEALDMGTGFDAMIKESEHFHHGLPQHVQRNRLLLLGIMHAAGFTHIPSEWWHYEIPGSRSLPIIDNSESGPLKLM</sequence>
<feature type="binding site" evidence="9">
    <location>
        <position position="287"/>
    </location>
    <ligand>
        <name>Zn(2+)</name>
        <dbReference type="ChEBI" id="CHEBI:29105"/>
        <note>catalytic</note>
    </ligand>
</feature>
<evidence type="ECO:0000256" key="1">
    <source>
        <dbReference type="ARBA" id="ARBA00001362"/>
    </source>
</evidence>
<evidence type="ECO:0000313" key="11">
    <source>
        <dbReference type="Proteomes" id="UP000592820"/>
    </source>
</evidence>
<organism evidence="10 11">
    <name type="scientific">Paraburkholderia youngii</name>
    <dbReference type="NCBI Taxonomy" id="2782701"/>
    <lineage>
        <taxon>Bacteria</taxon>
        <taxon>Pseudomonadati</taxon>
        <taxon>Pseudomonadota</taxon>
        <taxon>Betaproteobacteria</taxon>
        <taxon>Burkholderiales</taxon>
        <taxon>Burkholderiaceae</taxon>
        <taxon>Paraburkholderia</taxon>
    </lineage>
</organism>
<protein>
    <recommendedName>
        <fullName evidence="9">D-alanyl-D-alanine dipeptidase</fullName>
        <shortName evidence="9">D-Ala-D-Ala dipeptidase</shortName>
        <ecNumber evidence="9">3.4.13.22</ecNumber>
    </recommendedName>
</protein>
<dbReference type="Gene3D" id="3.30.1380.10">
    <property type="match status" value="1"/>
</dbReference>
<dbReference type="Proteomes" id="UP000592820">
    <property type="component" value="Unassembled WGS sequence"/>
</dbReference>
<dbReference type="HAMAP" id="MF_01924">
    <property type="entry name" value="A_A_dipeptidase"/>
    <property type="match status" value="1"/>
</dbReference>
<evidence type="ECO:0000256" key="3">
    <source>
        <dbReference type="ARBA" id="ARBA00022723"/>
    </source>
</evidence>
<comment type="catalytic activity">
    <reaction evidence="1 9">
        <text>D-alanyl-D-alanine + H2O = 2 D-alanine</text>
        <dbReference type="Rhea" id="RHEA:20661"/>
        <dbReference type="ChEBI" id="CHEBI:15377"/>
        <dbReference type="ChEBI" id="CHEBI:57416"/>
        <dbReference type="ChEBI" id="CHEBI:57822"/>
        <dbReference type="EC" id="3.4.13.22"/>
    </reaction>
</comment>
<dbReference type="GO" id="GO:0008237">
    <property type="term" value="F:metallopeptidase activity"/>
    <property type="evidence" value="ECO:0007669"/>
    <property type="project" value="UniProtKB-KW"/>
</dbReference>
<evidence type="ECO:0000313" key="10">
    <source>
        <dbReference type="EMBL" id="MBB5402056.1"/>
    </source>
</evidence>
<gene>
    <name evidence="9" type="primary">ddpX</name>
    <name evidence="10" type="ORF">HDG41_004142</name>
</gene>
<comment type="similarity">
    <text evidence="9">Belongs to the peptidase M15D family.</text>
</comment>
<keyword evidence="2 9" id="KW-0645">Protease</keyword>
<dbReference type="GO" id="GO:0071555">
    <property type="term" value="P:cell wall organization"/>
    <property type="evidence" value="ECO:0007669"/>
    <property type="project" value="UniProtKB-KW"/>
</dbReference>
<dbReference type="InterPro" id="IPR000755">
    <property type="entry name" value="A_A_dipeptidase"/>
</dbReference>
<evidence type="ECO:0000256" key="2">
    <source>
        <dbReference type="ARBA" id="ARBA00022670"/>
    </source>
</evidence>
<comment type="caution">
    <text evidence="10">The sequence shown here is derived from an EMBL/GenBank/DDBJ whole genome shotgun (WGS) entry which is preliminary data.</text>
</comment>
<evidence type="ECO:0000256" key="6">
    <source>
        <dbReference type="ARBA" id="ARBA00022997"/>
    </source>
</evidence>
<feature type="site" description="Transition state stabilizer" evidence="9">
    <location>
        <position position="193"/>
    </location>
</feature>
<name>A0A7W8LAE2_9BURK</name>
<keyword evidence="7 9" id="KW-0482">Metalloprotease</keyword>
<proteinExistence type="inferred from homology"/>
<dbReference type="PANTHER" id="PTHR43126:SF1">
    <property type="entry name" value="D-ALANYL-D-ALANINE DIPEPTIDASE"/>
    <property type="match status" value="1"/>
</dbReference>
<keyword evidence="3 9" id="KW-0479">Metal-binding</keyword>
<dbReference type="AlphaFoldDB" id="A0A7W8LAE2"/>
<dbReference type="SUPFAM" id="SSF55166">
    <property type="entry name" value="Hedgehog/DD-peptidase"/>
    <property type="match status" value="1"/>
</dbReference>
<comment type="cofactor">
    <cofactor evidence="9">
        <name>Zn(2+)</name>
        <dbReference type="ChEBI" id="CHEBI:29105"/>
    </cofactor>
    <text evidence="9">Binds 1 zinc ion per subunit.</text>
</comment>
<feature type="binding site" evidence="9">
    <location>
        <position position="227"/>
    </location>
    <ligand>
        <name>Zn(2+)</name>
        <dbReference type="ChEBI" id="CHEBI:29105"/>
        <note>catalytic</note>
    </ligand>
</feature>
<dbReference type="Pfam" id="PF01427">
    <property type="entry name" value="Peptidase_M15"/>
    <property type="match status" value="1"/>
</dbReference>
<dbReference type="GO" id="GO:0160237">
    <property type="term" value="F:D-Ala-D-Ala dipeptidase activity"/>
    <property type="evidence" value="ECO:0007669"/>
    <property type="project" value="UniProtKB-EC"/>
</dbReference>
<keyword evidence="8" id="KW-0961">Cell wall biogenesis/degradation</keyword>
<feature type="active site" description="Proton donor/acceptor" evidence="9">
    <location>
        <position position="284"/>
    </location>
</feature>
<feature type="binding site" evidence="9">
    <location>
        <position position="220"/>
    </location>
    <ligand>
        <name>Zn(2+)</name>
        <dbReference type="ChEBI" id="CHEBI:29105"/>
        <note>catalytic</note>
    </ligand>
</feature>
<evidence type="ECO:0000256" key="7">
    <source>
        <dbReference type="ARBA" id="ARBA00023049"/>
    </source>
</evidence>
<evidence type="ECO:0000256" key="9">
    <source>
        <dbReference type="HAMAP-Rule" id="MF_01924"/>
    </source>
</evidence>
<dbReference type="GO" id="GO:0006508">
    <property type="term" value="P:proteolysis"/>
    <property type="evidence" value="ECO:0007669"/>
    <property type="project" value="UniProtKB-KW"/>
</dbReference>
<keyword evidence="4 9" id="KW-0378">Hydrolase</keyword>
<accession>A0A7W8LAE2</accession>
<dbReference type="PANTHER" id="PTHR43126">
    <property type="entry name" value="D-ALANYL-D-ALANINE DIPEPTIDASE"/>
    <property type="match status" value="1"/>
</dbReference>
<dbReference type="EMBL" id="JACHDE010000007">
    <property type="protein sequence ID" value="MBB5402056.1"/>
    <property type="molecule type" value="Genomic_DNA"/>
</dbReference>
<dbReference type="InterPro" id="IPR009045">
    <property type="entry name" value="Zn_M74/Hedgehog-like"/>
</dbReference>
<comment type="function">
    <text evidence="9">Catalyzes hydrolysis of the D-alanyl-D-alanine dipeptide.</text>
</comment>
<evidence type="ECO:0000256" key="4">
    <source>
        <dbReference type="ARBA" id="ARBA00022801"/>
    </source>
</evidence>
<evidence type="ECO:0000256" key="8">
    <source>
        <dbReference type="ARBA" id="ARBA00023316"/>
    </source>
</evidence>
<dbReference type="CDD" id="cd14840">
    <property type="entry name" value="D-Ala-D-Ala_dipeptidase_Aad"/>
    <property type="match status" value="1"/>
</dbReference>
<dbReference type="NCBIfam" id="NF007557">
    <property type="entry name" value="PRK10178.1"/>
    <property type="match status" value="1"/>
</dbReference>
<keyword evidence="5 9" id="KW-0862">Zinc</keyword>
<keyword evidence="6 9" id="KW-0224">Dipeptidase</keyword>
<reference evidence="10 11" key="1">
    <citation type="submission" date="2020-08" db="EMBL/GenBank/DDBJ databases">
        <title>Genomic Encyclopedia of Type Strains, Phase IV (KMG-V): Genome sequencing to study the core and pangenomes of soil and plant-associated prokaryotes.</title>
        <authorList>
            <person name="Whitman W."/>
        </authorList>
    </citation>
    <scope>NUCLEOTIDE SEQUENCE [LARGE SCALE GENOMIC DNA]</scope>
    <source>
        <strain evidence="10 11">JPY162</strain>
    </source>
</reference>
<dbReference type="EC" id="3.4.13.22" evidence="9"/>